<sequence length="464" mass="53832">MNASKEDVQDFQFIISEAMRIYDLLNGDNYKECLEKEYYRDFSSIGMVINPPIELKISHDDDDFRQIHLSYDSHDTFYEIAKRQIRCNKIEMLVTASEFVSVLKSELYKHIFLRNGELNQQGCTSILNKVFSSLKETMKKEDFYFPLLAFGLPNEVFSFKIAEIIPKRDMFECVGESLSSSILSKAKEFCDANEHPYDYFLKVSIPCGTKESRTRVAKKIAEFIVGVIHLFSEQYQIPPDFICLSTTRYPKYDGFWFSKIDGKDWDFKSSINFIAGNAPDFWMILNKSFDTELGSVLCEVTRLAAELKDYRIIADRLIDAIFIFSSALQDKDESSRVVKLVTALERLVSLKEEAGSNITSKHFRNRVVSLISIFHGERKRWEVISREMYSLRSEIVHGSWSLYRSVEPLYLKKYNELTSKTILSACMVFFALGLEKEDSEVVLKDFYIHLEKLASETQIPRNES</sequence>
<dbReference type="AlphaFoldDB" id="A0A656VDH3"/>
<evidence type="ECO:0000313" key="2">
    <source>
        <dbReference type="Proteomes" id="UP000037482"/>
    </source>
</evidence>
<protein>
    <submittedName>
        <fullName evidence="1">Uncharacterized protein</fullName>
    </submittedName>
</protein>
<proteinExistence type="predicted"/>
<comment type="caution">
    <text evidence="1">The sequence shown here is derived from an EMBL/GenBank/DDBJ whole genome shotgun (WGS) entry which is preliminary data.</text>
</comment>
<evidence type="ECO:0000313" key="1">
    <source>
        <dbReference type="EMBL" id="KMU49829.1"/>
    </source>
</evidence>
<accession>A0A656VDH3</accession>
<name>A0A656VDH3_SERMA</name>
<reference evidence="1 2" key="1">
    <citation type="submission" date="2015-06" db="EMBL/GenBank/DDBJ databases">
        <title>Draft Genome of Serratia marcescens Strain AH0650_Sm1.</title>
        <authorList>
            <person name="Wan Y."/>
            <person name="Gorrie C."/>
            <person name="Holt K."/>
        </authorList>
    </citation>
    <scope>NUCLEOTIDE SEQUENCE [LARGE SCALE GENOMIC DNA]</scope>
    <source>
        <strain evidence="1 2">AH0650_Sm1</strain>
    </source>
</reference>
<dbReference type="RefSeq" id="WP_072070411.1">
    <property type="nucleotide sequence ID" value="NZ_JBAJVN010000023.1"/>
</dbReference>
<organism evidence="1 2">
    <name type="scientific">Serratia marcescens</name>
    <dbReference type="NCBI Taxonomy" id="615"/>
    <lineage>
        <taxon>Bacteria</taxon>
        <taxon>Pseudomonadati</taxon>
        <taxon>Pseudomonadota</taxon>
        <taxon>Gammaproteobacteria</taxon>
        <taxon>Enterobacterales</taxon>
        <taxon>Yersiniaceae</taxon>
        <taxon>Serratia</taxon>
    </lineage>
</organism>
<gene>
    <name evidence="1" type="ORF">AB868_04738</name>
</gene>
<dbReference type="Proteomes" id="UP000037482">
    <property type="component" value="Unassembled WGS sequence"/>
</dbReference>
<dbReference type="EMBL" id="LFJS01000019">
    <property type="protein sequence ID" value="KMU49829.1"/>
    <property type="molecule type" value="Genomic_DNA"/>
</dbReference>